<protein>
    <submittedName>
        <fullName evidence="4">DNA replication checkpoint tel2-like protein</fullName>
    </submittedName>
</protein>
<proteinExistence type="inferred from homology"/>
<dbReference type="PANTHER" id="PTHR15830:SF10">
    <property type="entry name" value="TELOMERE LENGTH REGULATION PROTEIN TEL2 HOMOLOG"/>
    <property type="match status" value="1"/>
</dbReference>
<dbReference type="Gene3D" id="1.25.40.720">
    <property type="entry name" value="Telomere length regulation protein 2, C-terminal domain"/>
    <property type="match status" value="2"/>
</dbReference>
<evidence type="ECO:0000256" key="2">
    <source>
        <dbReference type="SAM" id="MobiDB-lite"/>
    </source>
</evidence>
<dbReference type="InterPro" id="IPR051970">
    <property type="entry name" value="TEL2_Regulation"/>
</dbReference>
<evidence type="ECO:0000259" key="3">
    <source>
        <dbReference type="Pfam" id="PF10193"/>
    </source>
</evidence>
<feature type="compositionally biased region" description="Acidic residues" evidence="2">
    <location>
        <begin position="566"/>
        <end position="577"/>
    </location>
</feature>
<organism evidence="4 5">
    <name type="scientific">Cladobotryum mycophilum</name>
    <dbReference type="NCBI Taxonomy" id="491253"/>
    <lineage>
        <taxon>Eukaryota</taxon>
        <taxon>Fungi</taxon>
        <taxon>Dikarya</taxon>
        <taxon>Ascomycota</taxon>
        <taxon>Pezizomycotina</taxon>
        <taxon>Sordariomycetes</taxon>
        <taxon>Hypocreomycetidae</taxon>
        <taxon>Hypocreales</taxon>
        <taxon>Hypocreaceae</taxon>
        <taxon>Cladobotryum</taxon>
    </lineage>
</organism>
<sequence length="986" mass="107730">MDELLTPISTTYLKSRKVDEPLLSEVSSTKRVVEAPRISQILSVDEALELLRNQPDYDSLILVLQYLTTDVQQSSDTFHLHVPGPKSAAIIHQLVTEIVPNYWTLLREGSENVDTSNNARKPDDATLLTQCLQSVAGLNAVLAHLKALIQEQKGGSKGPIRPDVALHLSTFLDLLASLLRGNSSVQTIWIASTEKLTNAALKKTQSHTLLSLLTSGRILSTASEALALVGQDGVQGDARWVAEGVEFTKWIAQNINSWTKDSPGDAELQFCSDLFHRGMSLGYSDTLAKCIIDGLLLSKGSDPSTFTRVYFNQSQSIKKTLSILLQRLSQHLNTLDMADSASNAAISGTAGLVYAITQNNDAIKGHLIDWCASSSGAGLGDNIGIRRAVLAVLAKDKEAITTVFEKGLSQFGDQLYIRHVAILQQNVHTEILLLSAGYVSRLSPIKLRMTIRSGSYLSAISNRIAATQTRARFLGMIVGESLSALIDKNAQKLDFHMEEMDTEEAQWLKSLTTISDGIGPVDSLLKEDSQKPASQPQTKAIRKPVSKPKGKPKAKVTESKPIAIIEEIDSSDDEDDLAPLAKDSDPEDSDDNAELVQRNKVKAPVYVRDLILFFRDSESYDKQRLALQTAPSLIRRKANFGTEVSSHADELAGLFVGLQDKYELENFSDLKLQGMIALIVAQPKLMAPWFCRTFFEGDYSLSQRVQVLVAIGLSGRELAGFETSEYASAAAFPSKRLPEKIEQLYLDPSKREELPPSSRLKGLPPTALNTISQALTSSFLAPMAAKAADATTGPDILKLQTFTARYKSKTKAKPRVRAIPNTTAALLANSFFSPLTAHFQLALRSNKALVLNPALLSLYLQTIGIIIHAAGPSTLSLPQLTAELWDLLLGVRVHAQDDLDALKGWLVAMASLLEVNGGDMRRICVQQGREVVETREWVGGVFHRTRGEDGGEENEVKMLAAGVLIRLGEAIEQYQTLLMGDMVGFQ</sequence>
<dbReference type="InterPro" id="IPR019337">
    <property type="entry name" value="Telomere_length_regulation_dom"/>
</dbReference>
<feature type="domain" description="Telomere length regulation protein conserved" evidence="3">
    <location>
        <begin position="604"/>
        <end position="714"/>
    </location>
</feature>
<evidence type="ECO:0000313" key="4">
    <source>
        <dbReference type="EMBL" id="KAK5990499.1"/>
    </source>
</evidence>
<keyword evidence="5" id="KW-1185">Reference proteome</keyword>
<dbReference type="PANTHER" id="PTHR15830">
    <property type="entry name" value="TELOMERE LENGTH REGULATION PROTEIN TEL2 FAMILY MEMBER"/>
    <property type="match status" value="1"/>
</dbReference>
<dbReference type="Pfam" id="PF10193">
    <property type="entry name" value="Telomere_reg-2"/>
    <property type="match status" value="1"/>
</dbReference>
<dbReference type="EMBL" id="JAVFKD010000014">
    <property type="protein sequence ID" value="KAK5990499.1"/>
    <property type="molecule type" value="Genomic_DNA"/>
</dbReference>
<evidence type="ECO:0000256" key="1">
    <source>
        <dbReference type="ARBA" id="ARBA00006133"/>
    </source>
</evidence>
<gene>
    <name evidence="4" type="ORF">PT974_08767</name>
</gene>
<name>A0ABR0SEV3_9HYPO</name>
<dbReference type="InterPro" id="IPR038528">
    <property type="entry name" value="TEL2_C_sf"/>
</dbReference>
<accession>A0ABR0SEV3</accession>
<comment type="similarity">
    <text evidence="1">Belongs to the TEL2 family.</text>
</comment>
<comment type="caution">
    <text evidence="4">The sequence shown here is derived from an EMBL/GenBank/DDBJ whole genome shotgun (WGS) entry which is preliminary data.</text>
</comment>
<feature type="region of interest" description="Disordered" evidence="2">
    <location>
        <begin position="522"/>
        <end position="596"/>
    </location>
</feature>
<evidence type="ECO:0000313" key="5">
    <source>
        <dbReference type="Proteomes" id="UP001338125"/>
    </source>
</evidence>
<dbReference type="Proteomes" id="UP001338125">
    <property type="component" value="Unassembled WGS sequence"/>
</dbReference>
<feature type="compositionally biased region" description="Basic residues" evidence="2">
    <location>
        <begin position="540"/>
        <end position="554"/>
    </location>
</feature>
<reference evidence="4 5" key="1">
    <citation type="submission" date="2024-01" db="EMBL/GenBank/DDBJ databases">
        <title>Complete genome of Cladobotryum mycophilum ATHUM6906.</title>
        <authorList>
            <person name="Christinaki A.C."/>
            <person name="Myridakis A.I."/>
            <person name="Kouvelis V.N."/>
        </authorList>
    </citation>
    <scope>NUCLEOTIDE SEQUENCE [LARGE SCALE GENOMIC DNA]</scope>
    <source>
        <strain evidence="4 5">ATHUM6906</strain>
    </source>
</reference>